<accession>A0AA49X8R4</accession>
<name>A0AA49X8R4_9VIRU</name>
<evidence type="ECO:0000313" key="1">
    <source>
        <dbReference type="EMBL" id="WLJ26177.1"/>
    </source>
</evidence>
<organism evidence="1">
    <name type="scientific">Firmicutes phage HS17</name>
    <dbReference type="NCBI Taxonomy" id="3056395"/>
    <lineage>
        <taxon>Viruses</taxon>
    </lineage>
</organism>
<dbReference type="EMBL" id="OQ890323">
    <property type="protein sequence ID" value="WLJ26177.1"/>
    <property type="molecule type" value="Genomic_DNA"/>
</dbReference>
<reference evidence="1" key="1">
    <citation type="submission" date="2023-04" db="EMBL/GenBank/DDBJ databases">
        <title>The human skin virome in hidradenitis suppurativa patients.</title>
        <authorList>
            <person name="Jansen D."/>
        </authorList>
    </citation>
    <scope>NUCLEOTIDE SEQUENCE</scope>
    <source>
        <strain evidence="1">VC4_HSPhageB</strain>
    </source>
</reference>
<proteinExistence type="predicted"/>
<protein>
    <submittedName>
        <fullName evidence="1">Tail assembly chaperone protein</fullName>
    </submittedName>
</protein>
<sequence>MIKTIIIDGKEVQFKASASFPLVYKANFNTDILALILPLLSEILDGLGDDAIVDGKIVVTPSVLSSMLENVYSLEFVDIMHLLWTLAKCADDTIPEPIKWFGQFDEFPVADIGKEVFPMLFDSLISKKNWGT</sequence>